<dbReference type="EMBL" id="CP012109">
    <property type="protein sequence ID" value="AKQ65112.1"/>
    <property type="molecule type" value="Genomic_DNA"/>
</dbReference>
<proteinExistence type="predicted"/>
<evidence type="ECO:0000313" key="3">
    <source>
        <dbReference type="Proteomes" id="UP000009026"/>
    </source>
</evidence>
<sequence length="76" mass="8403">MERRPGGLRPQATGPDIHASKRGLVPPVRTCQRVSTTPGRLPGREIHPLHKHTAGAERIATCMSRCALITPRSFRR</sequence>
<evidence type="ECO:0000256" key="1">
    <source>
        <dbReference type="SAM" id="MobiDB-lite"/>
    </source>
</evidence>
<name>A0A0H4XB57_9BACT</name>
<feature type="region of interest" description="Disordered" evidence="1">
    <location>
        <begin position="1"/>
        <end position="22"/>
    </location>
</feature>
<keyword evidence="3" id="KW-1185">Reference proteome</keyword>
<gene>
    <name evidence="2" type="ORF">A176_002024</name>
</gene>
<dbReference type="Proteomes" id="UP000009026">
    <property type="component" value="Chromosome"/>
</dbReference>
<reference evidence="2 3" key="1">
    <citation type="journal article" date="2016" name="PLoS ONE">
        <title>Complete Genome Sequence and Comparative Genomics of a Novel Myxobacterium Myxococcus hansupus.</title>
        <authorList>
            <person name="Sharma G."/>
            <person name="Narwani T."/>
            <person name="Subramanian S."/>
        </authorList>
    </citation>
    <scope>NUCLEOTIDE SEQUENCE [LARGE SCALE GENOMIC DNA]</scope>
    <source>
        <strain evidence="3">mixupus</strain>
    </source>
</reference>
<accession>A0A0H4XB57</accession>
<organism evidence="2 3">
    <name type="scientific">Pseudomyxococcus hansupus</name>
    <dbReference type="NCBI Taxonomy" id="1297742"/>
    <lineage>
        <taxon>Bacteria</taxon>
        <taxon>Pseudomonadati</taxon>
        <taxon>Myxococcota</taxon>
        <taxon>Myxococcia</taxon>
        <taxon>Myxococcales</taxon>
        <taxon>Cystobacterineae</taxon>
        <taxon>Myxococcaceae</taxon>
        <taxon>Pseudomyxococcus</taxon>
    </lineage>
</organism>
<protein>
    <submittedName>
        <fullName evidence="2">Uncharacterized protein</fullName>
    </submittedName>
</protein>
<evidence type="ECO:0000313" key="2">
    <source>
        <dbReference type="EMBL" id="AKQ65112.1"/>
    </source>
</evidence>
<dbReference type="AlphaFoldDB" id="A0A0H4XB57"/>
<dbReference type="KEGG" id="mym:A176_002024"/>